<evidence type="ECO:0000313" key="6">
    <source>
        <dbReference type="EMBL" id="OHS99001.1"/>
    </source>
</evidence>
<keyword evidence="2" id="KW-0472">Membrane</keyword>
<protein>
    <recommendedName>
        <fullName evidence="8">PA14 domain-containing protein</fullName>
    </recommendedName>
</protein>
<dbReference type="VEuPathDB" id="TrichDB:TRFO_34611"/>
<dbReference type="InterPro" id="IPR008979">
    <property type="entry name" value="Galactose-bd-like_sf"/>
</dbReference>
<keyword evidence="2" id="KW-1133">Transmembrane helix</keyword>
<evidence type="ECO:0000259" key="4">
    <source>
        <dbReference type="PROSITE" id="PS51723"/>
    </source>
</evidence>
<dbReference type="SMART" id="SM01276">
    <property type="entry name" value="M60-like"/>
    <property type="match status" value="1"/>
</dbReference>
<evidence type="ECO:0000256" key="1">
    <source>
        <dbReference type="SAM" id="MobiDB-lite"/>
    </source>
</evidence>
<evidence type="ECO:0000256" key="2">
    <source>
        <dbReference type="SAM" id="Phobius"/>
    </source>
</evidence>
<keyword evidence="7" id="KW-1185">Reference proteome</keyword>
<dbReference type="Pfam" id="PF13402">
    <property type="entry name" value="Peptidase_M60"/>
    <property type="match status" value="1"/>
</dbReference>
<dbReference type="PANTHER" id="PTHR15730">
    <property type="entry name" value="EXPERIMENTAL AUTOIMMUNE PROSTATITIS ANTIGEN 2-RELATED"/>
    <property type="match status" value="1"/>
</dbReference>
<accession>A0A1J4JK73</accession>
<dbReference type="PROSITE" id="PS51820">
    <property type="entry name" value="PA14"/>
    <property type="match status" value="1"/>
</dbReference>
<feature type="chain" id="PRO_5013244256" description="PA14 domain-containing protein" evidence="3">
    <location>
        <begin position="18"/>
        <end position="1697"/>
    </location>
</feature>
<feature type="region of interest" description="Disordered" evidence="1">
    <location>
        <begin position="1271"/>
        <end position="1302"/>
    </location>
</feature>
<feature type="signal peptide" evidence="3">
    <location>
        <begin position="1"/>
        <end position="17"/>
    </location>
</feature>
<keyword evidence="2" id="KW-0812">Transmembrane</keyword>
<feature type="transmembrane region" description="Helical" evidence="2">
    <location>
        <begin position="1646"/>
        <end position="1671"/>
    </location>
</feature>
<dbReference type="InterPro" id="IPR051244">
    <property type="entry name" value="TCAF"/>
</dbReference>
<dbReference type="GeneID" id="94844458"/>
<dbReference type="PROSITE" id="PS51723">
    <property type="entry name" value="PEPTIDASE_M60"/>
    <property type="match status" value="1"/>
</dbReference>
<name>A0A1J4JK73_9EUKA</name>
<evidence type="ECO:0000256" key="3">
    <source>
        <dbReference type="SAM" id="SignalP"/>
    </source>
</evidence>
<evidence type="ECO:0000259" key="5">
    <source>
        <dbReference type="PROSITE" id="PS51820"/>
    </source>
</evidence>
<sequence length="1697" mass="191768">MSLILLWFTYLTKSASTKPDYLHSVFGAPGKDDVVADYVDGIEILERNLSKPVHRHIRYANYTSPINDEDYPWPGKDFNGTATWEALNNETNRVRAEFSRTNLTQADMYWHPVAAKQYYTTNEDLDRAERVKLRYVITSGYNRHVPPILIPPGEVAIMEISPGAVGKVRVTLNKYMSNIWTRKDGSPRYRQRLINPRVDNLKLSSTVNGVGMPWGATVNFDIVGNDPIEVNITGVIMCPWFTYGVHTDSEWENEMSKLPGPFTPVSTGNMEIALPAKFAKNFNRMNDCMKWYRSAYQISQTTATDGYNSNVQFGRPLNILELNIETFVPAGEAVAFVGRNFCHFPPYWSNSMFNFERIITNPWGPLHEINHHHQGNWAKANPTGSGEMSNNAINLVVYAQSNQASKGRTVTGGLRDWPIYSVLFTKLNDNNPYGLSLYSNMLHSFGVEQFKKFVQADQKDMYYPRSKYGNTGSEMLRASKIFGKNMRYHYHFHNCNDQRIGAAALEEVAKLNLSNYHPVTIPYSVGYLTSDSEGFVTGRPFTIPTVGCEIDFVRYMVKRANSTMFGDFVFLNATFEKGRESAWKEISKGRYLVTPKADYFEIEEVIVTYLDTTTNESIRCICHFDQSNQLMNLKRYNNVGNRGILAEYKNISESKQLPVSDEFVKMTSIPQLNNAPPGYLSMLIGTYTPPETGVYILSLTTDQEALFYLSEKPLALHPEIDAPYLTNHQKRFNLGYDSSNHSRPMVLEKNKSYHIVHLTYKTDGRGAGRSWIGYKKVGQNKFTNLPLTWISSKFISDKDKFLHQYQPKFEKIYEIDAFREITFIREDPSQWNVYKHPPGVIMTGMTPSGEGRESIYDVTKGLTDQDSSTEFRTYWWRGNIPAFPHIYEIDMNETKTIKSFNVAGTINERWFGIEGCLEIKVAPYNYTVTNESYSPSNYSLNHNESIVWIGNYSSTNSIIDLTKEATGRYFRLTFYNNSRRWKDNHAGRTSLNEIEIGRIVYPTKVIPMTNTKMIEKSIGWRETRAGCYYNGKGYVGTKGDTVKVTIPKGHRAFAFVGDYSPNIGYARVLVDEVLVGTIHDPVIPELEKRKLSTSSVSYKSILFYQHIDPSKPHTILLEVLSGEITLAAYLSDEKVLKYAEDEERVVKYKLGTINHRYSLKEADDPSYHYDYNHFKKGNKTSLKITSNLTDRFSDYNIYYSYSNNSKLARPLESQGLSETEDYQFDVYLFISHPPQCSMQPLAKVTSSEAGTNYQINDEDIPPQCIPEQTPVATSTPTVATSTPTVSPIPIEPTEGPTEVEGPTSVILYCPDSNYTELCDKYSSEWLTTKEYINSTLDLFVLSNLTSSSVNYTHKTIRNDILVTSKVINGRDNVNDVLETLSNNTKHLYILQIGNSSNATNPIDLSKLKTSCEVTVMSFNFNNKQNVKTLAEKDASTSYIKGDDGGTTKNVRLLMDSPRFNGSVKFSKLELIGVTLTENVTIGSPKVTLDMNTLRNLNVSLLTQPLKSLTVFAPNDNSATRVKLGTDELTVKSGNEQVTFKPKDITNSTIITVKTLATVILLELGEGVNKTNYSVGLEFDSSIPLESDLKLEFVGNWSSLGNVTHISVVSGHSEHVKVVNKPHNVIVDNENNSHSNTDKFRDKSQSFSTVIIVSIGVVVAVIIFIMVVLIVIKKRNPRMNSSSEGSGEIEKKANDCEF</sequence>
<dbReference type="Gene3D" id="2.60.120.260">
    <property type="entry name" value="Galactose-binding domain-like"/>
    <property type="match status" value="1"/>
</dbReference>
<evidence type="ECO:0000313" key="7">
    <source>
        <dbReference type="Proteomes" id="UP000179807"/>
    </source>
</evidence>
<dbReference type="Proteomes" id="UP000179807">
    <property type="component" value="Unassembled WGS sequence"/>
</dbReference>
<comment type="caution">
    <text evidence="6">The sequence shown here is derived from an EMBL/GenBank/DDBJ whole genome shotgun (WGS) entry which is preliminary data.</text>
</comment>
<dbReference type="RefSeq" id="XP_068352138.1">
    <property type="nucleotide sequence ID" value="XM_068509754.1"/>
</dbReference>
<dbReference type="EMBL" id="MLAK01001027">
    <property type="protein sequence ID" value="OHS99001.1"/>
    <property type="molecule type" value="Genomic_DNA"/>
</dbReference>
<feature type="domain" description="Peptidase M60" evidence="4">
    <location>
        <begin position="141"/>
        <end position="446"/>
    </location>
</feature>
<dbReference type="Gene3D" id="3.40.390.80">
    <property type="entry name" value="Peptidase M60, enhancin-like domain 2"/>
    <property type="match status" value="1"/>
</dbReference>
<feature type="region of interest" description="Disordered" evidence="1">
    <location>
        <begin position="1677"/>
        <end position="1697"/>
    </location>
</feature>
<evidence type="ECO:0008006" key="8">
    <source>
        <dbReference type="Google" id="ProtNLM"/>
    </source>
</evidence>
<gene>
    <name evidence="6" type="ORF">TRFO_34611</name>
</gene>
<dbReference type="InterPro" id="IPR031161">
    <property type="entry name" value="Peptidase_M60_dom"/>
</dbReference>
<dbReference type="SUPFAM" id="SSF49785">
    <property type="entry name" value="Galactose-binding domain-like"/>
    <property type="match status" value="1"/>
</dbReference>
<proteinExistence type="predicted"/>
<reference evidence="6" key="1">
    <citation type="submission" date="2016-10" db="EMBL/GenBank/DDBJ databases">
        <authorList>
            <person name="Benchimol M."/>
            <person name="Almeida L.G."/>
            <person name="Vasconcelos A.T."/>
            <person name="Perreira-Neves A."/>
            <person name="Rosa I.A."/>
            <person name="Tasca T."/>
            <person name="Bogo M.R."/>
            <person name="de Souza W."/>
        </authorList>
    </citation>
    <scope>NUCLEOTIDE SEQUENCE [LARGE SCALE GENOMIC DNA]</scope>
    <source>
        <strain evidence="6">K</strain>
    </source>
</reference>
<dbReference type="InterPro" id="IPR037524">
    <property type="entry name" value="PA14/GLEYA"/>
</dbReference>
<organism evidence="6 7">
    <name type="scientific">Tritrichomonas foetus</name>
    <dbReference type="NCBI Taxonomy" id="1144522"/>
    <lineage>
        <taxon>Eukaryota</taxon>
        <taxon>Metamonada</taxon>
        <taxon>Parabasalia</taxon>
        <taxon>Tritrichomonadida</taxon>
        <taxon>Tritrichomonadidae</taxon>
        <taxon>Tritrichomonas</taxon>
    </lineage>
</organism>
<feature type="domain" description="PA14" evidence="5">
    <location>
        <begin position="639"/>
        <end position="789"/>
    </location>
</feature>
<feature type="compositionally biased region" description="Basic and acidic residues" evidence="1">
    <location>
        <begin position="1687"/>
        <end position="1697"/>
    </location>
</feature>
<dbReference type="PANTHER" id="PTHR15730:SF5">
    <property type="entry name" value="SI:CH211-210B2.2-RELATED"/>
    <property type="match status" value="1"/>
</dbReference>
<keyword evidence="3" id="KW-0732">Signal</keyword>